<evidence type="ECO:0000313" key="3">
    <source>
        <dbReference type="Proteomes" id="UP000669179"/>
    </source>
</evidence>
<feature type="coiled-coil region" evidence="1">
    <location>
        <begin position="137"/>
        <end position="189"/>
    </location>
</feature>
<protein>
    <submittedName>
        <fullName evidence="2">DivIVA domain-containing protein</fullName>
    </submittedName>
</protein>
<dbReference type="Gene3D" id="6.10.250.660">
    <property type="match status" value="1"/>
</dbReference>
<reference evidence="2" key="1">
    <citation type="submission" date="2021-03" db="EMBL/GenBank/DDBJ databases">
        <authorList>
            <person name="Kanchanasin P."/>
            <person name="Saeng-In P."/>
            <person name="Phongsopitanun W."/>
            <person name="Yuki M."/>
            <person name="Kudo T."/>
            <person name="Ohkuma M."/>
            <person name="Tanasupawat S."/>
        </authorList>
    </citation>
    <scope>NUCLEOTIDE SEQUENCE</scope>
    <source>
        <strain evidence="2">GKU 128</strain>
    </source>
</reference>
<comment type="caution">
    <text evidence="2">The sequence shown here is derived from an EMBL/GenBank/DDBJ whole genome shotgun (WGS) entry which is preliminary data.</text>
</comment>
<accession>A0A939P6R1</accession>
<keyword evidence="1" id="KW-0175">Coiled coil</keyword>
<dbReference type="InterPro" id="IPR019933">
    <property type="entry name" value="DivIVA_domain"/>
</dbReference>
<sequence>MRESSELARREDAGWRPLDQKLPPETQAWVTELRRMFRTTNMTVSRFAHLHQEIDKGTLSRYLNGKRVPRDRWLVDRLLEAQASANGVSVTERVREHVYDLQLQALSVAHPHEYKIRLVRDELELAVTRLNEGNQYAANLEEQLAERTLQVEALEREKQKLAAGWAKDRESFQAELDRLKVERDSLRHRLQTAHQYQADAEQSCQRLEAVLEVLHDSEKPDTAQPPTWTWPLTADDVRDSTFAVARFRPGYDEKEVDEFLDRLEEVFRSGEIGRFRLGVITADELKSAQFTATGPGRSVTGPGGSVRGALPNLRPGYLKKDVDEFLGRVEGVLRLIEQAEASSRSALRLAVDVLPPRQPIRRLPLSG</sequence>
<organism evidence="2 3">
    <name type="scientific">Actinomadura barringtoniae</name>
    <dbReference type="NCBI Taxonomy" id="1427535"/>
    <lineage>
        <taxon>Bacteria</taxon>
        <taxon>Bacillati</taxon>
        <taxon>Actinomycetota</taxon>
        <taxon>Actinomycetes</taxon>
        <taxon>Streptosporangiales</taxon>
        <taxon>Thermomonosporaceae</taxon>
        <taxon>Actinomadura</taxon>
    </lineage>
</organism>
<evidence type="ECO:0000256" key="1">
    <source>
        <dbReference type="SAM" id="Coils"/>
    </source>
</evidence>
<name>A0A939P6R1_9ACTN</name>
<dbReference type="NCBIfam" id="TIGR03544">
    <property type="entry name" value="DivI1A_domain"/>
    <property type="match status" value="1"/>
</dbReference>
<evidence type="ECO:0000313" key="2">
    <source>
        <dbReference type="EMBL" id="MBO2445982.1"/>
    </source>
</evidence>
<proteinExistence type="predicted"/>
<keyword evidence="3" id="KW-1185">Reference proteome</keyword>
<dbReference type="Proteomes" id="UP000669179">
    <property type="component" value="Unassembled WGS sequence"/>
</dbReference>
<dbReference type="RefSeq" id="WP_208253559.1">
    <property type="nucleotide sequence ID" value="NZ_JAGEOJ010000001.1"/>
</dbReference>
<dbReference type="EMBL" id="JAGEOJ010000001">
    <property type="protein sequence ID" value="MBO2445982.1"/>
    <property type="molecule type" value="Genomic_DNA"/>
</dbReference>
<gene>
    <name evidence="2" type="ORF">J4573_02675</name>
</gene>
<dbReference type="AlphaFoldDB" id="A0A939P6R1"/>